<protein>
    <recommendedName>
        <fullName evidence="3">Phytanoyl-CoA dioxygenase</fullName>
    </recommendedName>
</protein>
<proteinExistence type="predicted"/>
<sequence>MNIPNLAELKKSYDEDGYNHIPELFSITDMEIINKEFNRYIKDCVPKMKEQEVYYVDKSNKETLMQMQKLEEYDNFFYDLFYKSKIRDLAANALGEDVTPRAMEYFNKPPGKSNPTPPHQDGYYFNLDNDKAVT</sequence>
<accession>A0A383BRI3</accession>
<organism evidence="2">
    <name type="scientific">marine metagenome</name>
    <dbReference type="NCBI Taxonomy" id="408172"/>
    <lineage>
        <taxon>unclassified sequences</taxon>
        <taxon>metagenomes</taxon>
        <taxon>ecological metagenomes</taxon>
    </lineage>
</organism>
<dbReference type="SUPFAM" id="SSF51197">
    <property type="entry name" value="Clavaminate synthase-like"/>
    <property type="match status" value="1"/>
</dbReference>
<dbReference type="Gene3D" id="2.60.120.620">
    <property type="entry name" value="q2cbj1_9rhob like domain"/>
    <property type="match status" value="1"/>
</dbReference>
<dbReference type="Pfam" id="PF05721">
    <property type="entry name" value="PhyH"/>
    <property type="match status" value="1"/>
</dbReference>
<evidence type="ECO:0000313" key="2">
    <source>
        <dbReference type="EMBL" id="SVE21935.1"/>
    </source>
</evidence>
<dbReference type="InterPro" id="IPR008775">
    <property type="entry name" value="Phytyl_CoA_dOase-like"/>
</dbReference>
<dbReference type="AlphaFoldDB" id="A0A383BRI3"/>
<evidence type="ECO:0000256" key="1">
    <source>
        <dbReference type="SAM" id="MobiDB-lite"/>
    </source>
</evidence>
<feature type="non-terminal residue" evidence="2">
    <location>
        <position position="134"/>
    </location>
</feature>
<name>A0A383BRI3_9ZZZZ</name>
<gene>
    <name evidence="2" type="ORF">METZ01_LOCUS474789</name>
</gene>
<dbReference type="EMBL" id="UINC01202235">
    <property type="protein sequence ID" value="SVE21935.1"/>
    <property type="molecule type" value="Genomic_DNA"/>
</dbReference>
<evidence type="ECO:0008006" key="3">
    <source>
        <dbReference type="Google" id="ProtNLM"/>
    </source>
</evidence>
<reference evidence="2" key="1">
    <citation type="submission" date="2018-05" db="EMBL/GenBank/DDBJ databases">
        <authorList>
            <person name="Lanie J.A."/>
            <person name="Ng W.-L."/>
            <person name="Kazmierczak K.M."/>
            <person name="Andrzejewski T.M."/>
            <person name="Davidsen T.M."/>
            <person name="Wayne K.J."/>
            <person name="Tettelin H."/>
            <person name="Glass J.I."/>
            <person name="Rusch D."/>
            <person name="Podicherti R."/>
            <person name="Tsui H.-C.T."/>
            <person name="Winkler M.E."/>
        </authorList>
    </citation>
    <scope>NUCLEOTIDE SEQUENCE</scope>
</reference>
<feature type="region of interest" description="Disordered" evidence="1">
    <location>
        <begin position="105"/>
        <end position="125"/>
    </location>
</feature>